<gene>
    <name evidence="8" type="ORF">ILEXP_LOCUS48424</name>
</gene>
<feature type="region of interest" description="Disordered" evidence="6">
    <location>
        <begin position="707"/>
        <end position="747"/>
    </location>
</feature>
<evidence type="ECO:0000256" key="1">
    <source>
        <dbReference type="ARBA" id="ARBA00000900"/>
    </source>
</evidence>
<organism evidence="8 9">
    <name type="scientific">Ilex paraguariensis</name>
    <name type="common">yerba mate</name>
    <dbReference type="NCBI Taxonomy" id="185542"/>
    <lineage>
        <taxon>Eukaryota</taxon>
        <taxon>Viridiplantae</taxon>
        <taxon>Streptophyta</taxon>
        <taxon>Embryophyta</taxon>
        <taxon>Tracheophyta</taxon>
        <taxon>Spermatophyta</taxon>
        <taxon>Magnoliopsida</taxon>
        <taxon>eudicotyledons</taxon>
        <taxon>Gunneridae</taxon>
        <taxon>Pentapetalae</taxon>
        <taxon>asterids</taxon>
        <taxon>campanulids</taxon>
        <taxon>Aquifoliales</taxon>
        <taxon>Aquifoliaceae</taxon>
        <taxon>Ilex</taxon>
    </lineage>
</organism>
<dbReference type="EMBL" id="CAUOFW020007279">
    <property type="protein sequence ID" value="CAK9178511.1"/>
    <property type="molecule type" value="Genomic_DNA"/>
</dbReference>
<protein>
    <recommendedName>
        <fullName evidence="3">RING-type E3 ubiquitin transferase</fullName>
        <ecNumber evidence="3">2.3.2.27</ecNumber>
    </recommendedName>
</protein>
<dbReference type="InterPro" id="IPR003613">
    <property type="entry name" value="Ubox_domain"/>
</dbReference>
<dbReference type="SUPFAM" id="SSF48371">
    <property type="entry name" value="ARM repeat"/>
    <property type="match status" value="1"/>
</dbReference>
<comment type="catalytic activity">
    <reaction evidence="1">
        <text>S-ubiquitinyl-[E2 ubiquitin-conjugating enzyme]-L-cysteine + [acceptor protein]-L-lysine = [E2 ubiquitin-conjugating enzyme]-L-cysteine + N(6)-ubiquitinyl-[acceptor protein]-L-lysine.</text>
        <dbReference type="EC" id="2.3.2.27"/>
    </reaction>
</comment>
<evidence type="ECO:0000313" key="8">
    <source>
        <dbReference type="EMBL" id="CAK9178511.1"/>
    </source>
</evidence>
<dbReference type="Gene3D" id="1.25.10.10">
    <property type="entry name" value="Leucine-rich Repeat Variant"/>
    <property type="match status" value="1"/>
</dbReference>
<dbReference type="CDD" id="cd16664">
    <property type="entry name" value="RING-Ubox_PUB"/>
    <property type="match status" value="1"/>
</dbReference>
<comment type="pathway">
    <text evidence="2">Protein modification; protein ubiquitination.</text>
</comment>
<dbReference type="SMART" id="SM00504">
    <property type="entry name" value="Ubox"/>
    <property type="match status" value="1"/>
</dbReference>
<dbReference type="PANTHER" id="PTHR23315:SF239">
    <property type="entry name" value="RING-TYPE E3 UBIQUITIN TRANSFERASE"/>
    <property type="match status" value="1"/>
</dbReference>
<dbReference type="InterPro" id="IPR013083">
    <property type="entry name" value="Znf_RING/FYVE/PHD"/>
</dbReference>
<feature type="domain" description="U-box" evidence="7">
    <location>
        <begin position="259"/>
        <end position="333"/>
    </location>
</feature>
<keyword evidence="9" id="KW-1185">Reference proteome</keyword>
<evidence type="ECO:0000256" key="5">
    <source>
        <dbReference type="ARBA" id="ARBA00022786"/>
    </source>
</evidence>
<evidence type="ECO:0000256" key="2">
    <source>
        <dbReference type="ARBA" id="ARBA00004906"/>
    </source>
</evidence>
<dbReference type="Proteomes" id="UP001642360">
    <property type="component" value="Unassembled WGS sequence"/>
</dbReference>
<name>A0ABC8UAG5_9AQUA</name>
<dbReference type="PANTHER" id="PTHR23315">
    <property type="entry name" value="U BOX DOMAIN-CONTAINING"/>
    <property type="match status" value="1"/>
</dbReference>
<dbReference type="EC" id="2.3.2.27" evidence="3"/>
<evidence type="ECO:0000256" key="3">
    <source>
        <dbReference type="ARBA" id="ARBA00012483"/>
    </source>
</evidence>
<evidence type="ECO:0000259" key="7">
    <source>
        <dbReference type="PROSITE" id="PS51698"/>
    </source>
</evidence>
<dbReference type="GO" id="GO:0061630">
    <property type="term" value="F:ubiquitin protein ligase activity"/>
    <property type="evidence" value="ECO:0007669"/>
    <property type="project" value="UniProtKB-EC"/>
</dbReference>
<evidence type="ECO:0000256" key="4">
    <source>
        <dbReference type="ARBA" id="ARBA00022679"/>
    </source>
</evidence>
<dbReference type="InterPro" id="IPR011989">
    <property type="entry name" value="ARM-like"/>
</dbReference>
<dbReference type="InterPro" id="IPR016024">
    <property type="entry name" value="ARM-type_fold"/>
</dbReference>
<dbReference type="AlphaFoldDB" id="A0ABC8UAG5"/>
<dbReference type="InterPro" id="IPR045210">
    <property type="entry name" value="RING-Ubox_PUB"/>
</dbReference>
<dbReference type="Gene3D" id="3.30.40.10">
    <property type="entry name" value="Zinc/RING finger domain, C3HC4 (zinc finger)"/>
    <property type="match status" value="1"/>
</dbReference>
<feature type="compositionally biased region" description="Basic and acidic residues" evidence="6">
    <location>
        <begin position="714"/>
        <end position="727"/>
    </location>
</feature>
<reference evidence="8 9" key="1">
    <citation type="submission" date="2024-02" db="EMBL/GenBank/DDBJ databases">
        <authorList>
            <person name="Vignale AGUSTIN F."/>
            <person name="Sosa J E."/>
            <person name="Modenutti C."/>
        </authorList>
    </citation>
    <scope>NUCLEOTIDE SEQUENCE [LARGE SCALE GENOMIC DNA]</scope>
</reference>
<keyword evidence="5" id="KW-0833">Ubl conjugation pathway</keyword>
<evidence type="ECO:0000313" key="9">
    <source>
        <dbReference type="Proteomes" id="UP001642360"/>
    </source>
</evidence>
<dbReference type="Pfam" id="PF04564">
    <property type="entry name" value="U-box"/>
    <property type="match status" value="1"/>
</dbReference>
<sequence>MQNEVSEPQELSYLCTVKVHRLMCLELKKLIHAVSQLFSAIESARPRWSSGMQALCSLHLSMEKANLIVRHCSESSKLYLAITGDKIVMRCEKIRNTLESCLSQLQNLVPTVLAAQIYKIVDDLRIATFTVESSENEAGEVVLALLHQDMTTSTCFNEAEFKAFRIAALRLHMTSPLAILIEKRSIKIQLEKIRDSDRIKKKILNYLLYLLRKYGKSITALQTEFVTQNEKPLKSSMESALHAEEPRPVAQADVFDALEPPDEFICPLSMRLMFDPVVIANGQTFERLWIEKWFNESNVTCPKTHTKLFDLSMTPNSALKDLISKWCMERGITVPDPSPEPTTAPLRLQNFSSSSSIASFGSSLRGLHLQVSNLSLRSSDTNYSLHPLDANSDDGRPGFDSPQRDTVFHRYLSSADDSHGINLSFLNKLAALPWSSQCKAVEDVKNQLKDDQISHSMSYIRPLISFLKVANGLYDSKAQRDGAQLLLIFLKKWRSKMPPLPEDAFYMLSSFLDSEITEEALAIFEVLSSQEYCKAEIVASGVLLSILKILENEISESHLSALKILCNLSADGDIGYHMIYLDYIPKLAPFLGDRILAGYCIKILKNLCNIEDAGVTVAENDACMTYIGEQLEIGTDEDQELVMDFILSLCIQNKELCELVMKESIVSSVVSISINGKSRGKEIAINLLQLLKDFSDDHAAQECPIAKNTSNPDVFKESSKHPRDKKSSSKASGLMGRKISIFSKTRR</sequence>
<evidence type="ECO:0000256" key="6">
    <source>
        <dbReference type="SAM" id="MobiDB-lite"/>
    </source>
</evidence>
<dbReference type="PROSITE" id="PS51698">
    <property type="entry name" value="U_BOX"/>
    <property type="match status" value="1"/>
</dbReference>
<comment type="caution">
    <text evidence="8">The sequence shown here is derived from an EMBL/GenBank/DDBJ whole genome shotgun (WGS) entry which is preliminary data.</text>
</comment>
<dbReference type="InterPro" id="IPR036537">
    <property type="entry name" value="Adaptor_Cbl_N_dom_sf"/>
</dbReference>
<accession>A0ABC8UAG5</accession>
<keyword evidence="4" id="KW-0808">Transferase</keyword>
<dbReference type="Gene3D" id="1.20.930.20">
    <property type="entry name" value="Adaptor protein Cbl, N-terminal domain"/>
    <property type="match status" value="1"/>
</dbReference>
<dbReference type="SUPFAM" id="SSF57850">
    <property type="entry name" value="RING/U-box"/>
    <property type="match status" value="1"/>
</dbReference>
<proteinExistence type="predicted"/>